<evidence type="ECO:0000256" key="3">
    <source>
        <dbReference type="ARBA" id="ARBA00022603"/>
    </source>
</evidence>
<dbReference type="EMBL" id="JAYMGO010000012">
    <property type="protein sequence ID" value="KAL1264369.1"/>
    <property type="molecule type" value="Genomic_DNA"/>
</dbReference>
<dbReference type="PANTHER" id="PTHR13493:SF3">
    <property type="entry name" value="RRNA N6-ADENOSINE-METHYLTRANSFERASE ZCCHC4"/>
    <property type="match status" value="1"/>
</dbReference>
<keyword evidence="2" id="KW-0963">Cytoplasm</keyword>
<comment type="caution">
    <text evidence="11">The sequence shown here is derived from an EMBL/GenBank/DDBJ whole genome shotgun (WGS) entry which is preliminary data.</text>
</comment>
<dbReference type="Pfam" id="PF06839">
    <property type="entry name" value="Zn_ribbon_GRF"/>
    <property type="match status" value="1"/>
</dbReference>
<gene>
    <name evidence="11" type="ORF">QQF64_004724</name>
</gene>
<dbReference type="Proteomes" id="UP001558613">
    <property type="component" value="Unassembled WGS sequence"/>
</dbReference>
<proteinExistence type="predicted"/>
<keyword evidence="6" id="KW-0479">Metal-binding</keyword>
<evidence type="ECO:0000256" key="6">
    <source>
        <dbReference type="ARBA" id="ARBA00022723"/>
    </source>
</evidence>
<comment type="subcellular location">
    <subcellularLocation>
        <location evidence="1">Cytoplasm</location>
    </subcellularLocation>
</comment>
<keyword evidence="3" id="KW-0489">Methyltransferase</keyword>
<keyword evidence="5" id="KW-0949">S-adenosyl-L-methionine</keyword>
<protein>
    <recommendedName>
        <fullName evidence="10">GRF-type domain-containing protein</fullName>
    </recommendedName>
</protein>
<evidence type="ECO:0000256" key="9">
    <source>
        <dbReference type="PROSITE-ProRule" id="PRU01343"/>
    </source>
</evidence>
<evidence type="ECO:0000256" key="7">
    <source>
        <dbReference type="ARBA" id="ARBA00022771"/>
    </source>
</evidence>
<reference evidence="11 12" key="1">
    <citation type="submission" date="2023-09" db="EMBL/GenBank/DDBJ databases">
        <authorList>
            <person name="Wang M."/>
        </authorList>
    </citation>
    <scope>NUCLEOTIDE SEQUENCE [LARGE SCALE GENOMIC DNA]</scope>
    <source>
        <strain evidence="11">GT-2023</strain>
        <tissue evidence="11">Liver</tissue>
    </source>
</reference>
<dbReference type="PROSITE" id="PS51999">
    <property type="entry name" value="ZF_GRF"/>
    <property type="match status" value="1"/>
</dbReference>
<evidence type="ECO:0000256" key="2">
    <source>
        <dbReference type="ARBA" id="ARBA00022490"/>
    </source>
</evidence>
<evidence type="ECO:0000256" key="5">
    <source>
        <dbReference type="ARBA" id="ARBA00022691"/>
    </source>
</evidence>
<evidence type="ECO:0000259" key="10">
    <source>
        <dbReference type="PROSITE" id="PS51999"/>
    </source>
</evidence>
<feature type="domain" description="GRF-type" evidence="10">
    <location>
        <begin position="29"/>
        <end position="71"/>
    </location>
</feature>
<evidence type="ECO:0000313" key="11">
    <source>
        <dbReference type="EMBL" id="KAL1264369.1"/>
    </source>
</evidence>
<evidence type="ECO:0000256" key="1">
    <source>
        <dbReference type="ARBA" id="ARBA00004496"/>
    </source>
</evidence>
<dbReference type="InterPro" id="IPR010666">
    <property type="entry name" value="Znf_GRF"/>
</dbReference>
<keyword evidence="12" id="KW-1185">Reference proteome</keyword>
<keyword evidence="8" id="KW-0862">Zinc</keyword>
<evidence type="ECO:0000256" key="4">
    <source>
        <dbReference type="ARBA" id="ARBA00022679"/>
    </source>
</evidence>
<keyword evidence="4" id="KW-0808">Transferase</keyword>
<sequence>MGKMSNDVVDSGGIEVIIQSENDKTAPRCPHGPALLFEKTGNGEEKGRRFYACSACRDRKDCNFFQWADDKISEARMLAREEQNRSKMPPFTHQEYCSRFREFVSFPLEQRRFCVDCQLLILPREWANHVKHKALSEDITVQQLKRPSLLLSPLDNKKSNAQYLFADRSCDFLLDMLLGLGFQKILCVGTPRLHEVIKFRNKEGKSPTMKSLLLDIDYR</sequence>
<organism evidence="11 12">
    <name type="scientific">Cirrhinus molitorella</name>
    <name type="common">mud carp</name>
    <dbReference type="NCBI Taxonomy" id="172907"/>
    <lineage>
        <taxon>Eukaryota</taxon>
        <taxon>Metazoa</taxon>
        <taxon>Chordata</taxon>
        <taxon>Craniata</taxon>
        <taxon>Vertebrata</taxon>
        <taxon>Euteleostomi</taxon>
        <taxon>Actinopterygii</taxon>
        <taxon>Neopterygii</taxon>
        <taxon>Teleostei</taxon>
        <taxon>Ostariophysi</taxon>
        <taxon>Cypriniformes</taxon>
        <taxon>Cyprinidae</taxon>
        <taxon>Labeoninae</taxon>
        <taxon>Labeonini</taxon>
        <taxon>Cirrhinus</taxon>
    </lineage>
</organism>
<evidence type="ECO:0000256" key="8">
    <source>
        <dbReference type="ARBA" id="ARBA00022833"/>
    </source>
</evidence>
<dbReference type="InterPro" id="IPR039846">
    <property type="entry name" value="ZCCHC4"/>
</dbReference>
<dbReference type="InterPro" id="IPR041370">
    <property type="entry name" value="Mlase_EEF1AKMT1/ZCCHC4"/>
</dbReference>
<accession>A0ABR3MJY9</accession>
<name>A0ABR3MJY9_9TELE</name>
<keyword evidence="7 9" id="KW-0863">Zinc-finger</keyword>
<evidence type="ECO:0000313" key="12">
    <source>
        <dbReference type="Proteomes" id="UP001558613"/>
    </source>
</evidence>
<dbReference type="Pfam" id="PF10237">
    <property type="entry name" value="N6-adenineMlase"/>
    <property type="match status" value="1"/>
</dbReference>
<dbReference type="PANTHER" id="PTHR13493">
    <property type="entry name" value="ZINC FINGER CCHC DOMAIN-CONTAINING"/>
    <property type="match status" value="1"/>
</dbReference>